<dbReference type="Proteomes" id="UP001243330">
    <property type="component" value="Unassembled WGS sequence"/>
</dbReference>
<gene>
    <name evidence="1" type="ORF">CCHR01_13633</name>
</gene>
<evidence type="ECO:0000313" key="2">
    <source>
        <dbReference type="Proteomes" id="UP001243330"/>
    </source>
</evidence>
<name>A0AAD9AA47_9PEZI</name>
<sequence length="79" mass="8362">MWSGSLGPLSSTRLRQPLAALAAPAAASVQASEAEIGRLEVGGPVRLSRLLNPSLAFSLDRLLRDYPPSLRGIPTHNDT</sequence>
<keyword evidence="2" id="KW-1185">Reference proteome</keyword>
<dbReference type="EMBL" id="JAQOWY010000343">
    <property type="protein sequence ID" value="KAK1843725.1"/>
    <property type="molecule type" value="Genomic_DNA"/>
</dbReference>
<dbReference type="AlphaFoldDB" id="A0AAD9AA47"/>
<proteinExistence type="predicted"/>
<accession>A0AAD9AA47</accession>
<protein>
    <submittedName>
        <fullName evidence="1">Uncharacterized protein</fullName>
    </submittedName>
</protein>
<evidence type="ECO:0000313" key="1">
    <source>
        <dbReference type="EMBL" id="KAK1843725.1"/>
    </source>
</evidence>
<reference evidence="1" key="1">
    <citation type="submission" date="2023-01" db="EMBL/GenBank/DDBJ databases">
        <title>Colletotrichum chrysophilum M932 genome sequence.</title>
        <authorList>
            <person name="Baroncelli R."/>
        </authorList>
    </citation>
    <scope>NUCLEOTIDE SEQUENCE</scope>
    <source>
        <strain evidence="1">M932</strain>
    </source>
</reference>
<comment type="caution">
    <text evidence="1">The sequence shown here is derived from an EMBL/GenBank/DDBJ whole genome shotgun (WGS) entry which is preliminary data.</text>
</comment>
<organism evidence="1 2">
    <name type="scientific">Colletotrichum chrysophilum</name>
    <dbReference type="NCBI Taxonomy" id="1836956"/>
    <lineage>
        <taxon>Eukaryota</taxon>
        <taxon>Fungi</taxon>
        <taxon>Dikarya</taxon>
        <taxon>Ascomycota</taxon>
        <taxon>Pezizomycotina</taxon>
        <taxon>Sordariomycetes</taxon>
        <taxon>Hypocreomycetidae</taxon>
        <taxon>Glomerellales</taxon>
        <taxon>Glomerellaceae</taxon>
        <taxon>Colletotrichum</taxon>
        <taxon>Colletotrichum gloeosporioides species complex</taxon>
    </lineage>
</organism>